<evidence type="ECO:0000313" key="7">
    <source>
        <dbReference type="EMBL" id="UUF08097.1"/>
    </source>
</evidence>
<dbReference type="RefSeq" id="WP_055305458.1">
    <property type="nucleotide sequence ID" value="NZ_CP071250.1"/>
</dbReference>
<evidence type="ECO:0000256" key="6">
    <source>
        <dbReference type="SAM" id="Phobius"/>
    </source>
</evidence>
<gene>
    <name evidence="7" type="ORF">J0J70_10840</name>
</gene>
<dbReference type="Proteomes" id="UP001058072">
    <property type="component" value="Chromosome"/>
</dbReference>
<accession>A0A9Q9FF08</accession>
<keyword evidence="4 6" id="KW-1133">Transmembrane helix</keyword>
<dbReference type="InterPro" id="IPR050833">
    <property type="entry name" value="Poly_Biosynth_Transport"/>
</dbReference>
<feature type="transmembrane region" description="Helical" evidence="6">
    <location>
        <begin position="396"/>
        <end position="418"/>
    </location>
</feature>
<dbReference type="GO" id="GO:0005886">
    <property type="term" value="C:plasma membrane"/>
    <property type="evidence" value="ECO:0007669"/>
    <property type="project" value="UniProtKB-SubCell"/>
</dbReference>
<evidence type="ECO:0000256" key="3">
    <source>
        <dbReference type="ARBA" id="ARBA00022692"/>
    </source>
</evidence>
<dbReference type="AlphaFoldDB" id="A0A9Q9FF08"/>
<evidence type="ECO:0000256" key="1">
    <source>
        <dbReference type="ARBA" id="ARBA00004651"/>
    </source>
</evidence>
<feature type="transmembrane region" description="Helical" evidence="6">
    <location>
        <begin position="90"/>
        <end position="112"/>
    </location>
</feature>
<protein>
    <recommendedName>
        <fullName evidence="9">Polysaccharide biosynthesis protein C-terminal domain-containing protein</fullName>
    </recommendedName>
</protein>
<feature type="transmembrane region" description="Helical" evidence="6">
    <location>
        <begin position="7"/>
        <end position="26"/>
    </location>
</feature>
<evidence type="ECO:0000256" key="4">
    <source>
        <dbReference type="ARBA" id="ARBA00022989"/>
    </source>
</evidence>
<name>A0A9Q9FF08_9FIRM</name>
<evidence type="ECO:0008006" key="9">
    <source>
        <dbReference type="Google" id="ProtNLM"/>
    </source>
</evidence>
<feature type="transmembrane region" description="Helical" evidence="6">
    <location>
        <begin position="374"/>
        <end position="390"/>
    </location>
</feature>
<feature type="transmembrane region" description="Helical" evidence="6">
    <location>
        <begin position="124"/>
        <end position="143"/>
    </location>
</feature>
<feature type="transmembrane region" description="Helical" evidence="6">
    <location>
        <begin position="464"/>
        <end position="488"/>
    </location>
</feature>
<sequence>MRMKHSLLNMLVATIPSLILPIVGFVKFSLFSDIYGGSINGLYSTMIQIMGFLNLVEGGFGIAFQQILYQPLAQKNYKKVTELYNGAIYLFRKMGFIIFVLGLIVGLVQPFFVSQEGGVISTFSIYSIYFLLLAPVVVSYFLMGPNIVVQADQQYYKINLGIQLITLLRSILVIVIAMMGFSLEVVLVADGILTIVSYVYSRNKALKLYPYLKDNKEARDLSALENTKHVFVHKISGVVLSNTDPVLLTYFISPLMTNVYNAYNMICSSLIKVLYGVIQAPVDSFGNLFSSDENHKYSTFLQYANFAFFLSSIVSSILFITANDFVRLWMKDELYVLSYFGVFLFTMNTYYLVSREPLLVVRNVNGLFKETKKIALLSALTNLGISLLLVKPLGIVGILLGTFLTHFIIDFFMSVQLVYPKVFGLPSWNYYKFVLLRTLIMFGLTFIGLWGWRLIFPTGVSHLVIWFIGAASLGLIVLAAYLMIYYLLFSDFRDFVQRSMKLFKRKKGNH</sequence>
<feature type="transmembrane region" description="Helical" evidence="6">
    <location>
        <begin position="334"/>
        <end position="353"/>
    </location>
</feature>
<keyword evidence="2" id="KW-1003">Cell membrane</keyword>
<evidence type="ECO:0000256" key="2">
    <source>
        <dbReference type="ARBA" id="ARBA00022475"/>
    </source>
</evidence>
<feature type="transmembrane region" description="Helical" evidence="6">
    <location>
        <begin position="303"/>
        <end position="322"/>
    </location>
</feature>
<reference evidence="7" key="1">
    <citation type="submission" date="2021-03" db="EMBL/GenBank/DDBJ databases">
        <title>Comparative Genomics and Metabolomics in the genus Turicibacter.</title>
        <authorList>
            <person name="Maki J."/>
            <person name="Looft T."/>
        </authorList>
    </citation>
    <scope>NUCLEOTIDE SEQUENCE</scope>
    <source>
        <strain evidence="7">ISU324</strain>
    </source>
</reference>
<dbReference type="PANTHER" id="PTHR30250:SF26">
    <property type="entry name" value="PSMA PROTEIN"/>
    <property type="match status" value="1"/>
</dbReference>
<dbReference type="EMBL" id="CP071250">
    <property type="protein sequence ID" value="UUF08097.1"/>
    <property type="molecule type" value="Genomic_DNA"/>
</dbReference>
<keyword evidence="5 6" id="KW-0472">Membrane</keyword>
<feature type="transmembrane region" description="Helical" evidence="6">
    <location>
        <begin position="155"/>
        <end position="179"/>
    </location>
</feature>
<feature type="transmembrane region" description="Helical" evidence="6">
    <location>
        <begin position="185"/>
        <end position="201"/>
    </location>
</feature>
<dbReference type="PANTHER" id="PTHR30250">
    <property type="entry name" value="PST FAMILY PREDICTED COLANIC ACID TRANSPORTER"/>
    <property type="match status" value="1"/>
</dbReference>
<keyword evidence="3 6" id="KW-0812">Transmembrane</keyword>
<feature type="transmembrane region" description="Helical" evidence="6">
    <location>
        <begin position="430"/>
        <end position="452"/>
    </location>
</feature>
<feature type="transmembrane region" description="Helical" evidence="6">
    <location>
        <begin position="46"/>
        <end position="69"/>
    </location>
</feature>
<comment type="subcellular location">
    <subcellularLocation>
        <location evidence="1">Cell membrane</location>
        <topology evidence="1">Multi-pass membrane protein</topology>
    </subcellularLocation>
</comment>
<proteinExistence type="predicted"/>
<evidence type="ECO:0000313" key="8">
    <source>
        <dbReference type="Proteomes" id="UP001058072"/>
    </source>
</evidence>
<organism evidence="7 8">
    <name type="scientific">Turicibacter bilis</name>
    <dbReference type="NCBI Taxonomy" id="2735723"/>
    <lineage>
        <taxon>Bacteria</taxon>
        <taxon>Bacillati</taxon>
        <taxon>Bacillota</taxon>
        <taxon>Erysipelotrichia</taxon>
        <taxon>Erysipelotrichales</taxon>
        <taxon>Turicibacteraceae</taxon>
        <taxon>Turicibacter</taxon>
    </lineage>
</organism>
<evidence type="ECO:0000256" key="5">
    <source>
        <dbReference type="ARBA" id="ARBA00023136"/>
    </source>
</evidence>